<dbReference type="PANTHER" id="PTHR46825:SF9">
    <property type="entry name" value="BETA-LACTAMASE-RELATED DOMAIN-CONTAINING PROTEIN"/>
    <property type="match status" value="1"/>
</dbReference>
<evidence type="ECO:0000313" key="3">
    <source>
        <dbReference type="Proteomes" id="UP000595897"/>
    </source>
</evidence>
<dbReference type="InterPro" id="IPR012338">
    <property type="entry name" value="Beta-lactam/transpept-like"/>
</dbReference>
<protein>
    <recommendedName>
        <fullName evidence="1">Beta-lactamase-related domain-containing protein</fullName>
    </recommendedName>
</protein>
<dbReference type="PANTHER" id="PTHR46825">
    <property type="entry name" value="D-ALANYL-D-ALANINE-CARBOXYPEPTIDASE/ENDOPEPTIDASE AMPH"/>
    <property type="match status" value="1"/>
</dbReference>
<feature type="domain" description="Beta-lactamase-related" evidence="1">
    <location>
        <begin position="57"/>
        <end position="320"/>
    </location>
</feature>
<dbReference type="AlphaFoldDB" id="A0A7R7EHX0"/>
<dbReference type="Pfam" id="PF00144">
    <property type="entry name" value="Beta-lactamase"/>
    <property type="match status" value="1"/>
</dbReference>
<dbReference type="SUPFAM" id="SSF56601">
    <property type="entry name" value="beta-lactamase/transpeptidase-like"/>
    <property type="match status" value="1"/>
</dbReference>
<dbReference type="KEGG" id="ahb:bsdtb5_03440"/>
<dbReference type="Proteomes" id="UP000595897">
    <property type="component" value="Chromosome"/>
</dbReference>
<proteinExistence type="predicted"/>
<keyword evidence="3" id="KW-1185">Reference proteome</keyword>
<accession>A0A7R7EHX0</accession>
<dbReference type="EMBL" id="AP024169">
    <property type="protein sequence ID" value="BCN29049.1"/>
    <property type="molecule type" value="Genomic_DNA"/>
</dbReference>
<reference evidence="2 3" key="1">
    <citation type="submission" date="2020-11" db="EMBL/GenBank/DDBJ databases">
        <title>Draft genome sequencing of a Lachnospiraceae strain isolated from anoxic soil subjected to BSD treatment.</title>
        <authorList>
            <person name="Uek A."/>
            <person name="Tonouchi A."/>
        </authorList>
    </citation>
    <scope>NUCLEOTIDE SEQUENCE [LARGE SCALE GENOMIC DNA]</scope>
    <source>
        <strain evidence="2 3">TB5</strain>
    </source>
</reference>
<dbReference type="RefSeq" id="WP_271714348.1">
    <property type="nucleotide sequence ID" value="NZ_AP024169.1"/>
</dbReference>
<evidence type="ECO:0000259" key="1">
    <source>
        <dbReference type="Pfam" id="PF00144"/>
    </source>
</evidence>
<sequence length="337" mass="38334">MSDERGEQSFFTEDLTEHIKRITAGKKSVCVTCGIMHVSKYELKLWGSEGEEEYRSHKYEIGSITKTITGILMSEAVLSGKALTTDRLNKWIPELDNDKYWPTIEHLLTHTSGFPADDESSFDEYELEEVNCYINITREKLIQQINGLILENITYRPEYSNIGCATIGLILERIHGKSYKELAYDVLNRYGMSETVVYSTDDIGLPGIGREGRTCSNWKWPESCALAPAGSIISTPEDLLKYGQIILQQEDSAVRLALTPIKQYSPKDKQPVLKIGYFWMNLEDYNLYFHNGGTGCFNTALAIDMKAKTVMIFLSNSYLEEDANFILSELLHLRENN</sequence>
<dbReference type="Gene3D" id="3.40.710.10">
    <property type="entry name" value="DD-peptidase/beta-lactamase superfamily"/>
    <property type="match status" value="1"/>
</dbReference>
<name>A0A7R7EHX0_9FIRM</name>
<evidence type="ECO:0000313" key="2">
    <source>
        <dbReference type="EMBL" id="BCN29049.1"/>
    </source>
</evidence>
<dbReference type="InterPro" id="IPR001466">
    <property type="entry name" value="Beta-lactam-related"/>
</dbReference>
<dbReference type="InterPro" id="IPR050491">
    <property type="entry name" value="AmpC-like"/>
</dbReference>
<organism evidence="2 3">
    <name type="scientific">Anaeromicropila herbilytica</name>
    <dbReference type="NCBI Taxonomy" id="2785025"/>
    <lineage>
        <taxon>Bacteria</taxon>
        <taxon>Bacillati</taxon>
        <taxon>Bacillota</taxon>
        <taxon>Clostridia</taxon>
        <taxon>Lachnospirales</taxon>
        <taxon>Lachnospiraceae</taxon>
        <taxon>Anaeromicropila</taxon>
    </lineage>
</organism>
<gene>
    <name evidence="2" type="ORF">bsdtb5_03440</name>
</gene>